<reference evidence="2 3" key="1">
    <citation type="submission" date="2023-06" db="EMBL/GenBank/DDBJ databases">
        <title>Pelomonas sp. APW6 16S ribosomal RNA gene genome sequencing and assembly.</title>
        <authorList>
            <person name="Woo H."/>
        </authorList>
    </citation>
    <scope>NUCLEOTIDE SEQUENCE [LARGE SCALE GENOMIC DNA]</scope>
    <source>
        <strain evidence="2 3">APW6</strain>
    </source>
</reference>
<evidence type="ECO:0000256" key="1">
    <source>
        <dbReference type="SAM" id="SignalP"/>
    </source>
</evidence>
<accession>A0ABT7LR07</accession>
<gene>
    <name evidence="2" type="ORF">QRD43_21880</name>
</gene>
<dbReference type="Proteomes" id="UP001238603">
    <property type="component" value="Unassembled WGS sequence"/>
</dbReference>
<sequence>MKVSCSAALILCFASMSSAVLAEECLLNQEYFHGEAQALVRRHAGAKYIGDERLVRWDSSDLGRISVIVGGCESFGLESSSERRVIKPSSREAVLKIAKRLARLGWPEPYGREAESVLSTKPRVEGRKSGGLAFEYDAPDYMEFAVSQSFDGTVEKITVSAIHLQ</sequence>
<comment type="caution">
    <text evidence="2">The sequence shown here is derived from an EMBL/GenBank/DDBJ whole genome shotgun (WGS) entry which is preliminary data.</text>
</comment>
<evidence type="ECO:0008006" key="4">
    <source>
        <dbReference type="Google" id="ProtNLM"/>
    </source>
</evidence>
<keyword evidence="3" id="KW-1185">Reference proteome</keyword>
<evidence type="ECO:0000313" key="2">
    <source>
        <dbReference type="EMBL" id="MDL5034570.1"/>
    </source>
</evidence>
<dbReference type="RefSeq" id="WP_285984644.1">
    <property type="nucleotide sequence ID" value="NZ_JASVDS010000010.1"/>
</dbReference>
<name>A0ABT7LR07_9BURK</name>
<dbReference type="EMBL" id="JASVDS010000010">
    <property type="protein sequence ID" value="MDL5034570.1"/>
    <property type="molecule type" value="Genomic_DNA"/>
</dbReference>
<protein>
    <recommendedName>
        <fullName evidence="4">PepSY domain-containing protein</fullName>
    </recommendedName>
</protein>
<keyword evidence="1" id="KW-0732">Signal</keyword>
<feature type="chain" id="PRO_5047295777" description="PepSY domain-containing protein" evidence="1">
    <location>
        <begin position="23"/>
        <end position="165"/>
    </location>
</feature>
<evidence type="ECO:0000313" key="3">
    <source>
        <dbReference type="Proteomes" id="UP001238603"/>
    </source>
</evidence>
<feature type="signal peptide" evidence="1">
    <location>
        <begin position="1"/>
        <end position="22"/>
    </location>
</feature>
<proteinExistence type="predicted"/>
<organism evidence="2 3">
    <name type="scientific">Roseateles subflavus</name>
    <dbReference type="NCBI Taxonomy" id="3053353"/>
    <lineage>
        <taxon>Bacteria</taxon>
        <taxon>Pseudomonadati</taxon>
        <taxon>Pseudomonadota</taxon>
        <taxon>Betaproteobacteria</taxon>
        <taxon>Burkholderiales</taxon>
        <taxon>Sphaerotilaceae</taxon>
        <taxon>Roseateles</taxon>
    </lineage>
</organism>